<dbReference type="InterPro" id="IPR013078">
    <property type="entry name" value="His_Pase_superF_clade-1"/>
</dbReference>
<evidence type="ECO:0000313" key="2">
    <source>
        <dbReference type="Proteomes" id="UP000007029"/>
    </source>
</evidence>
<dbReference type="EMBL" id="CP000464">
    <property type="protein sequence ID" value="ABI93385.1"/>
    <property type="molecule type" value="Genomic_DNA"/>
</dbReference>
<dbReference type="Proteomes" id="UP000007029">
    <property type="component" value="Plasmid pTB1"/>
</dbReference>
<name>Q07GL4_ROSDO</name>
<sequence length="213" mass="23298">MNSRNHRATPYRKADTMTQLKISRRSALAGSLSALLFGVPKAARAEVLGRLRAGGHVIYFRHAATTWSGVDRVEWPRARQRLLSEEGIRQSEIIGAAFRDLQIPVGEVLASPFARCRDMAEIAFGRVEERMALIGLLSDEAGRDERAAFLRSLLADRPTDGTNRVVVAHRSNIERVAGARLAEGEAVILNPDGQGAFDVGQTLMPDEWGALAV</sequence>
<keyword evidence="2" id="KW-1185">Reference proteome</keyword>
<evidence type="ECO:0000313" key="1">
    <source>
        <dbReference type="EMBL" id="ABI93385.1"/>
    </source>
</evidence>
<reference evidence="1 2" key="1">
    <citation type="journal article" date="2007" name="J. Bacteriol.">
        <title>The complete genome sequence of Roseobacter denitrificans reveals a mixotrophic rather than photosynthetic metabolism.</title>
        <authorList>
            <person name="Swingley W.D."/>
            <person name="Sadekar S."/>
            <person name="Mastrian S.D."/>
            <person name="Matthies H.J."/>
            <person name="Hao J."/>
            <person name="Ramos H."/>
            <person name="Acharya C.R."/>
            <person name="Conrad A.L."/>
            <person name="Taylor H.L."/>
            <person name="Dejesa L.C."/>
            <person name="Shah M.K."/>
            <person name="O'huallachain M.E."/>
            <person name="Lince M.T."/>
            <person name="Blankenship R.E."/>
            <person name="Beatty J.T."/>
            <person name="Touchman J.W."/>
        </authorList>
    </citation>
    <scope>NUCLEOTIDE SEQUENCE [LARGE SCALE GENOMIC DNA]</scope>
    <source>
        <strain evidence="2">ATCC 33942 / OCh 114</strain>
        <plasmid evidence="1 2">pTB1</plasmid>
    </source>
</reference>
<dbReference type="Gene3D" id="3.40.50.1240">
    <property type="entry name" value="Phosphoglycerate mutase-like"/>
    <property type="match status" value="1"/>
</dbReference>
<geneLocation type="plasmid" evidence="1 2">
    <name>pTB1</name>
</geneLocation>
<dbReference type="CDD" id="cd07040">
    <property type="entry name" value="HP"/>
    <property type="match status" value="1"/>
</dbReference>
<dbReference type="SUPFAM" id="SSF53254">
    <property type="entry name" value="Phosphoglycerate mutase-like"/>
    <property type="match status" value="1"/>
</dbReference>
<proteinExistence type="predicted"/>
<dbReference type="Pfam" id="PF00300">
    <property type="entry name" value="His_Phos_1"/>
    <property type="match status" value="1"/>
</dbReference>
<dbReference type="InterPro" id="IPR029033">
    <property type="entry name" value="His_PPase_superfam"/>
</dbReference>
<organism evidence="1 2">
    <name type="scientific">Roseobacter denitrificans (strain ATCC 33942 / OCh 114)</name>
    <name type="common">Erythrobacter sp. (strain OCh 114)</name>
    <name type="synonym">Roseobacter denitrificans</name>
    <dbReference type="NCBI Taxonomy" id="375451"/>
    <lineage>
        <taxon>Bacteria</taxon>
        <taxon>Pseudomonadati</taxon>
        <taxon>Pseudomonadota</taxon>
        <taxon>Alphaproteobacteria</taxon>
        <taxon>Rhodobacterales</taxon>
        <taxon>Roseobacteraceae</taxon>
        <taxon>Roseobacter</taxon>
    </lineage>
</organism>
<dbReference type="KEGG" id="rde:RD1_A0086"/>
<accession>Q07GL4</accession>
<protein>
    <submittedName>
        <fullName evidence="1">Phosphoglycerate mutase domain protein</fullName>
    </submittedName>
</protein>
<gene>
    <name evidence="1" type="ordered locus">RD1_A0086</name>
</gene>
<keyword evidence="1" id="KW-0614">Plasmid</keyword>
<dbReference type="HOGENOM" id="CLU_076038_0_1_5"/>
<dbReference type="AlphaFoldDB" id="Q07GL4"/>